<dbReference type="SUPFAM" id="SSF141523">
    <property type="entry name" value="L,D-transpeptidase catalytic domain-like"/>
    <property type="match status" value="1"/>
</dbReference>
<evidence type="ECO:0000256" key="1">
    <source>
        <dbReference type="ARBA" id="ARBA00004752"/>
    </source>
</evidence>
<evidence type="ECO:0000259" key="8">
    <source>
        <dbReference type="PROSITE" id="PS52029"/>
    </source>
</evidence>
<keyword evidence="3 6" id="KW-0133">Cell shape</keyword>
<keyword evidence="2" id="KW-0808">Transferase</keyword>
<evidence type="ECO:0000256" key="2">
    <source>
        <dbReference type="ARBA" id="ARBA00022679"/>
    </source>
</evidence>
<dbReference type="GO" id="GO:0071972">
    <property type="term" value="F:peptidoglycan L,D-transpeptidase activity"/>
    <property type="evidence" value="ECO:0007669"/>
    <property type="project" value="TreeGrafter"/>
</dbReference>
<evidence type="ECO:0000256" key="3">
    <source>
        <dbReference type="ARBA" id="ARBA00022960"/>
    </source>
</evidence>
<dbReference type="PANTHER" id="PTHR30582">
    <property type="entry name" value="L,D-TRANSPEPTIDASE"/>
    <property type="match status" value="1"/>
</dbReference>
<dbReference type="InterPro" id="IPR038063">
    <property type="entry name" value="Transpep_catalytic_dom"/>
</dbReference>
<comment type="pathway">
    <text evidence="1 6">Cell wall biogenesis; peptidoglycan biosynthesis.</text>
</comment>
<dbReference type="Proteomes" id="UP000184241">
    <property type="component" value="Unassembled WGS sequence"/>
</dbReference>
<feature type="transmembrane region" description="Helical" evidence="7">
    <location>
        <begin position="20"/>
        <end position="42"/>
    </location>
</feature>
<keyword evidence="7" id="KW-1133">Transmembrane helix</keyword>
<dbReference type="GO" id="GO:0016740">
    <property type="term" value="F:transferase activity"/>
    <property type="evidence" value="ECO:0007669"/>
    <property type="project" value="UniProtKB-KW"/>
</dbReference>
<dbReference type="PROSITE" id="PS52029">
    <property type="entry name" value="LD_TPASE"/>
    <property type="match status" value="1"/>
</dbReference>
<dbReference type="GO" id="GO:0008360">
    <property type="term" value="P:regulation of cell shape"/>
    <property type="evidence" value="ECO:0007669"/>
    <property type="project" value="UniProtKB-UniRule"/>
</dbReference>
<keyword evidence="7" id="KW-0472">Membrane</keyword>
<dbReference type="GO" id="GO:0005576">
    <property type="term" value="C:extracellular region"/>
    <property type="evidence" value="ECO:0007669"/>
    <property type="project" value="TreeGrafter"/>
</dbReference>
<sequence length="392" mass="44389">MRKKSSLKTLIKDNKGFIFIYLTLVTLATSLIVASVISYNYLISAFRSQFNNGQYSSANNIIINQQKYNPVKTLLINRDLQKFLRQFFDDVVSSYDNKELGENEALFLVKEVESYGFFNEDIQSFKTSLPTIKESEDNLKNGIASLNNEKYKEAIDSFSKVSLFDSNYKSALEYKKEAFNNYKVSIIDKSKKLAEDKYYTKAIDLINNNLGEYISQDKEIEDLLASYESDKKSYLASTGKNSSTVAASASLPVISSSNINTLNLSSSTSMLIYVNKNTQKTYVYKGSKNSWKLDKTFSSSTGISGKDTPSGIFEVLEKGEWFFSEKYEQGGKYWVQFKGDYLFHSLPFAEDKKTILDTTLGKPSSHGCIRLDVANAKWLYENAKKGTKVIIN</sequence>
<dbReference type="Gene3D" id="2.40.440.10">
    <property type="entry name" value="L,D-transpeptidase catalytic domain-like"/>
    <property type="match status" value="1"/>
</dbReference>
<dbReference type="InterPro" id="IPR050979">
    <property type="entry name" value="LD-transpeptidase"/>
</dbReference>
<feature type="active site" description="Nucleophile" evidence="6">
    <location>
        <position position="368"/>
    </location>
</feature>
<dbReference type="RefSeq" id="WP_073021799.1">
    <property type="nucleotide sequence ID" value="NZ_FQXU01000012.1"/>
</dbReference>
<dbReference type="PANTHER" id="PTHR30582:SF2">
    <property type="entry name" value="L,D-TRANSPEPTIDASE YCIB-RELATED"/>
    <property type="match status" value="1"/>
</dbReference>
<evidence type="ECO:0000313" key="10">
    <source>
        <dbReference type="Proteomes" id="UP000184241"/>
    </source>
</evidence>
<dbReference type="UniPathway" id="UPA00219"/>
<proteinExistence type="predicted"/>
<reference evidence="9 10" key="1">
    <citation type="submission" date="2016-11" db="EMBL/GenBank/DDBJ databases">
        <authorList>
            <person name="Jaros S."/>
            <person name="Januszkiewicz K."/>
            <person name="Wedrychowicz H."/>
        </authorList>
    </citation>
    <scope>NUCLEOTIDE SEQUENCE [LARGE SCALE GENOMIC DNA]</scope>
    <source>
        <strain evidence="9 10">DSM 6191</strain>
    </source>
</reference>
<keyword evidence="7" id="KW-0812">Transmembrane</keyword>
<protein>
    <submittedName>
        <fullName evidence="9">L,D-transpeptidase catalytic domain</fullName>
    </submittedName>
</protein>
<name>A0A1M6A6I3_9CLOT</name>
<dbReference type="Pfam" id="PF03734">
    <property type="entry name" value="YkuD"/>
    <property type="match status" value="1"/>
</dbReference>
<dbReference type="AlphaFoldDB" id="A0A1M6A6I3"/>
<keyword evidence="5 6" id="KW-0961">Cell wall biogenesis/degradation</keyword>
<feature type="domain" description="L,D-TPase catalytic" evidence="8">
    <location>
        <begin position="270"/>
        <end position="392"/>
    </location>
</feature>
<evidence type="ECO:0000256" key="4">
    <source>
        <dbReference type="ARBA" id="ARBA00022984"/>
    </source>
</evidence>
<dbReference type="EMBL" id="FQXU01000012">
    <property type="protein sequence ID" value="SHI32091.1"/>
    <property type="molecule type" value="Genomic_DNA"/>
</dbReference>
<accession>A0A1M6A6I3</accession>
<evidence type="ECO:0000313" key="9">
    <source>
        <dbReference type="EMBL" id="SHI32091.1"/>
    </source>
</evidence>
<evidence type="ECO:0000256" key="6">
    <source>
        <dbReference type="PROSITE-ProRule" id="PRU01373"/>
    </source>
</evidence>
<evidence type="ECO:0000256" key="7">
    <source>
        <dbReference type="SAM" id="Phobius"/>
    </source>
</evidence>
<dbReference type="InterPro" id="IPR005490">
    <property type="entry name" value="LD_TPept_cat_dom"/>
</dbReference>
<dbReference type="CDD" id="cd16913">
    <property type="entry name" value="YkuD_like"/>
    <property type="match status" value="1"/>
</dbReference>
<feature type="active site" description="Proton donor/acceptor" evidence="6">
    <location>
        <position position="344"/>
    </location>
</feature>
<gene>
    <name evidence="9" type="ORF">SAMN02745941_03630</name>
</gene>
<dbReference type="GO" id="GO:0018104">
    <property type="term" value="P:peptidoglycan-protein cross-linking"/>
    <property type="evidence" value="ECO:0007669"/>
    <property type="project" value="TreeGrafter"/>
</dbReference>
<dbReference type="GO" id="GO:0071555">
    <property type="term" value="P:cell wall organization"/>
    <property type="evidence" value="ECO:0007669"/>
    <property type="project" value="UniProtKB-UniRule"/>
</dbReference>
<organism evidence="9 10">
    <name type="scientific">Clostridium intestinale DSM 6191</name>
    <dbReference type="NCBI Taxonomy" id="1121320"/>
    <lineage>
        <taxon>Bacteria</taxon>
        <taxon>Bacillati</taxon>
        <taxon>Bacillota</taxon>
        <taxon>Clostridia</taxon>
        <taxon>Eubacteriales</taxon>
        <taxon>Clostridiaceae</taxon>
        <taxon>Clostridium</taxon>
    </lineage>
</organism>
<keyword evidence="4 6" id="KW-0573">Peptidoglycan synthesis</keyword>
<evidence type="ECO:0000256" key="5">
    <source>
        <dbReference type="ARBA" id="ARBA00023316"/>
    </source>
</evidence>